<accession>A0AAD8K4A5</accession>
<feature type="domain" description="Beta-carotene isomerase D27-like C-terminal" evidence="1">
    <location>
        <begin position="169"/>
        <end position="247"/>
    </location>
</feature>
<evidence type="ECO:0000313" key="3">
    <source>
        <dbReference type="Proteomes" id="UP001229421"/>
    </source>
</evidence>
<dbReference type="Pfam" id="PF13225">
    <property type="entry name" value="D27-like_C"/>
    <property type="match status" value="1"/>
</dbReference>
<dbReference type="Proteomes" id="UP001229421">
    <property type="component" value="Unassembled WGS sequence"/>
</dbReference>
<dbReference type="GO" id="GO:1901601">
    <property type="term" value="P:strigolactone biosynthetic process"/>
    <property type="evidence" value="ECO:0007669"/>
    <property type="project" value="TreeGrafter"/>
</dbReference>
<reference evidence="2" key="1">
    <citation type="journal article" date="2023" name="bioRxiv">
        <title>Improved chromosome-level genome assembly for marigold (Tagetes erecta).</title>
        <authorList>
            <person name="Jiang F."/>
            <person name="Yuan L."/>
            <person name="Wang S."/>
            <person name="Wang H."/>
            <person name="Xu D."/>
            <person name="Wang A."/>
            <person name="Fan W."/>
        </authorList>
    </citation>
    <scope>NUCLEOTIDE SEQUENCE</scope>
    <source>
        <strain evidence="2">WSJ</strain>
        <tissue evidence="2">Leaf</tissue>
    </source>
</reference>
<dbReference type="GO" id="GO:0016859">
    <property type="term" value="F:cis-trans isomerase activity"/>
    <property type="evidence" value="ECO:0007669"/>
    <property type="project" value="TreeGrafter"/>
</dbReference>
<name>A0AAD8K4A5_TARER</name>
<evidence type="ECO:0000313" key="2">
    <source>
        <dbReference type="EMBL" id="KAK1416124.1"/>
    </source>
</evidence>
<organism evidence="2 3">
    <name type="scientific">Tagetes erecta</name>
    <name type="common">African marigold</name>
    <dbReference type="NCBI Taxonomy" id="13708"/>
    <lineage>
        <taxon>Eukaryota</taxon>
        <taxon>Viridiplantae</taxon>
        <taxon>Streptophyta</taxon>
        <taxon>Embryophyta</taxon>
        <taxon>Tracheophyta</taxon>
        <taxon>Spermatophyta</taxon>
        <taxon>Magnoliopsida</taxon>
        <taxon>eudicotyledons</taxon>
        <taxon>Gunneridae</taxon>
        <taxon>Pentapetalae</taxon>
        <taxon>asterids</taxon>
        <taxon>campanulids</taxon>
        <taxon>Asterales</taxon>
        <taxon>Asteraceae</taxon>
        <taxon>Asteroideae</taxon>
        <taxon>Heliantheae alliance</taxon>
        <taxon>Tageteae</taxon>
        <taxon>Tagetes</taxon>
    </lineage>
</organism>
<dbReference type="AlphaFoldDB" id="A0AAD8K4A5"/>
<protein>
    <recommendedName>
        <fullName evidence="1">Beta-carotene isomerase D27-like C-terminal domain-containing protein</fullName>
    </recommendedName>
</protein>
<sequence length="272" mass="30473">MEISSSICICPPLMIRIGAEIPSSIIRCHRRTTIMSSTPKTRSVGLPGYSIATPTPTPKTRSVSHSITMPTLKTVYKDNYFERLAIHYLSKAVQDTAGIRNEEPGYESLVVAARSVFRSFDPNQQRQLVVKALQHAIPAPISLMIKTLMPPSKFSREYFAAFTTIFFPWLVGPCEVKESTSKERNIVHVKKCRFLESTNCAGMCTNLCKIPSQEFIKNSFGISINMVPNFDDMSCEMIFGEDPPALQDDPVLKQPCYKLCNVKHKHDTSCVS</sequence>
<evidence type="ECO:0000259" key="1">
    <source>
        <dbReference type="Pfam" id="PF13225"/>
    </source>
</evidence>
<dbReference type="GO" id="GO:0005506">
    <property type="term" value="F:iron ion binding"/>
    <property type="evidence" value="ECO:0007669"/>
    <property type="project" value="InterPro"/>
</dbReference>
<gene>
    <name evidence="2" type="ORF">QVD17_31912</name>
</gene>
<dbReference type="InterPro" id="IPR038938">
    <property type="entry name" value="D27-like"/>
</dbReference>
<dbReference type="EMBL" id="JAUHHV010000008">
    <property type="protein sequence ID" value="KAK1416124.1"/>
    <property type="molecule type" value="Genomic_DNA"/>
</dbReference>
<dbReference type="PANTHER" id="PTHR33591">
    <property type="entry name" value="BETA-CAROTENE ISOMERASE D27"/>
    <property type="match status" value="1"/>
</dbReference>
<dbReference type="GO" id="GO:0009536">
    <property type="term" value="C:plastid"/>
    <property type="evidence" value="ECO:0007669"/>
    <property type="project" value="TreeGrafter"/>
</dbReference>
<keyword evidence="3" id="KW-1185">Reference proteome</keyword>
<proteinExistence type="predicted"/>
<dbReference type="InterPro" id="IPR025114">
    <property type="entry name" value="D27-like_C"/>
</dbReference>
<comment type="caution">
    <text evidence="2">The sequence shown here is derived from an EMBL/GenBank/DDBJ whole genome shotgun (WGS) entry which is preliminary data.</text>
</comment>
<dbReference type="PANTHER" id="PTHR33591:SF1">
    <property type="entry name" value="BETA-CAROTENE ISOMERASE D27, CHLOROPLASTIC"/>
    <property type="match status" value="1"/>
</dbReference>